<feature type="region of interest" description="Disordered" evidence="10">
    <location>
        <begin position="629"/>
        <end position="700"/>
    </location>
</feature>
<evidence type="ECO:0000256" key="1">
    <source>
        <dbReference type="ARBA" id="ARBA00004651"/>
    </source>
</evidence>
<dbReference type="AlphaFoldDB" id="A0AA41QWD1"/>
<evidence type="ECO:0000256" key="5">
    <source>
        <dbReference type="ARBA" id="ARBA00022741"/>
    </source>
</evidence>
<organism evidence="14 15">
    <name type="scientific">Cryobacterium zhongshanensis</name>
    <dbReference type="NCBI Taxonomy" id="2928153"/>
    <lineage>
        <taxon>Bacteria</taxon>
        <taxon>Bacillati</taxon>
        <taxon>Actinomycetota</taxon>
        <taxon>Actinomycetes</taxon>
        <taxon>Micrococcales</taxon>
        <taxon>Microbacteriaceae</taxon>
        <taxon>Cryobacterium</taxon>
    </lineage>
</organism>
<proteinExistence type="inferred from homology"/>
<dbReference type="InterPro" id="IPR003439">
    <property type="entry name" value="ABC_transporter-like_ATP-bd"/>
</dbReference>
<comment type="similarity">
    <text evidence="9">Belongs to the ABC transporter superfamily. Lipid exporter (TC 3.A.1.106) family.</text>
</comment>
<feature type="transmembrane region" description="Helical" evidence="11">
    <location>
        <begin position="149"/>
        <end position="167"/>
    </location>
</feature>
<evidence type="ECO:0000256" key="2">
    <source>
        <dbReference type="ARBA" id="ARBA00022448"/>
    </source>
</evidence>
<gene>
    <name evidence="14" type="ORF">MQH31_11020</name>
</gene>
<dbReference type="SUPFAM" id="SSF52540">
    <property type="entry name" value="P-loop containing nucleoside triphosphate hydrolases"/>
    <property type="match status" value="1"/>
</dbReference>
<evidence type="ECO:0000256" key="6">
    <source>
        <dbReference type="ARBA" id="ARBA00022840"/>
    </source>
</evidence>
<keyword evidence="2" id="KW-0813">Transport</keyword>
<keyword evidence="7 11" id="KW-1133">Transmembrane helix</keyword>
<evidence type="ECO:0000259" key="12">
    <source>
        <dbReference type="PROSITE" id="PS50893"/>
    </source>
</evidence>
<dbReference type="PROSITE" id="PS00211">
    <property type="entry name" value="ABC_TRANSPORTER_1"/>
    <property type="match status" value="1"/>
</dbReference>
<evidence type="ECO:0000256" key="4">
    <source>
        <dbReference type="ARBA" id="ARBA00022692"/>
    </source>
</evidence>
<keyword evidence="8 11" id="KW-0472">Membrane</keyword>
<sequence>MLPYLLEHKKVLSVVVVLSILGALASLAQPLLVSQVITVVQQNQPLGALVWGLVALVVVSGLISGYQHYLLQRTGEGVVLSSRRKLIGRMLRLPISEFDTRRTGDLVSRVGSDTTLLRAVLTQGLVEAIGGSLTFLGALIAMLVIDPVLLGLTVLVIAASVVTVTLLSQRIRVASREAQEKVGDLAASVERAISAIRTVRASNATEREIAAVDADATGAYKMGLQVAKISALVVPIAGIAMQVSFLVVLGVGGFRVASGQITVANLIAFILFLFLMILPLGQAFGAITSVNSALGALGRIQEIIDLPAEDQFDRDLFPLAITVGAANESVRPDAPAISFENVFFGYAAQTPAADAAVPVDAVGGGGSAPGSEVGSGVESAYESLPADAMPNALVTALVAPGVIEAMLAEPDLVDADLAAADRAAADRAAVDQAHAEQAAAHLAAAEHAAATMAAARPAAALAAESAAAANASARAAATAATSAEAAAAASAAMTAAVYAAATGTVSIAAVAAATAFAAPTSPQAVDAELPGLSAAGDSAAGAPAAASSDVPSSDVAVADVSETSGLVGASAADSAPDAPASVSDPVAGFPRGGSADSSPAVAADPDGSAVGDLGSDTVESVGTAAAVTGASAVTPTSSTSSDDGPDDGTLTAPALGSADGAALPSADAGPAGSVDGGTDPDSSADASADSSGPRPVLRGVSFSAPRGLRTALVGPSGAGKSTILALIERFYDPNAGVVRLGGLDIRTLDRTALRSQIGYVEQDAPVLAGSLRDNLVLSAPDATDEECLAVLHAVNLGEVLDRDPAGLGAAVGESGVMLSGGERQRLAIARALLAAPPILLLDESTSSLDGVNEQLMRAAIDAVAVDRTLIVIAHRLSTVVDSDQIVVLDHGKVIGTGTHSELAVSTPLYRELAKHQLLV</sequence>
<dbReference type="InterPro" id="IPR036640">
    <property type="entry name" value="ABC1_TM_sf"/>
</dbReference>
<evidence type="ECO:0000259" key="13">
    <source>
        <dbReference type="PROSITE" id="PS50929"/>
    </source>
</evidence>
<dbReference type="Gene3D" id="1.20.1560.10">
    <property type="entry name" value="ABC transporter type 1, transmembrane domain"/>
    <property type="match status" value="1"/>
</dbReference>
<dbReference type="CDD" id="cd18551">
    <property type="entry name" value="ABC_6TM_LmrA_like"/>
    <property type="match status" value="1"/>
</dbReference>
<dbReference type="PROSITE" id="PS50929">
    <property type="entry name" value="ABC_TM1F"/>
    <property type="match status" value="1"/>
</dbReference>
<dbReference type="GO" id="GO:0005886">
    <property type="term" value="C:plasma membrane"/>
    <property type="evidence" value="ECO:0007669"/>
    <property type="project" value="UniProtKB-SubCell"/>
</dbReference>
<evidence type="ECO:0000256" key="10">
    <source>
        <dbReference type="SAM" id="MobiDB-lite"/>
    </source>
</evidence>
<keyword evidence="4 11" id="KW-0812">Transmembrane</keyword>
<evidence type="ECO:0000256" key="9">
    <source>
        <dbReference type="ARBA" id="ARBA00061644"/>
    </source>
</evidence>
<evidence type="ECO:0000313" key="14">
    <source>
        <dbReference type="EMBL" id="MCI4658338.1"/>
    </source>
</evidence>
<feature type="compositionally biased region" description="Low complexity" evidence="10">
    <location>
        <begin position="629"/>
        <end position="642"/>
    </location>
</feature>
<comment type="caution">
    <text evidence="14">The sequence shown here is derived from an EMBL/GenBank/DDBJ whole genome shotgun (WGS) entry which is preliminary data.</text>
</comment>
<evidence type="ECO:0000256" key="7">
    <source>
        <dbReference type="ARBA" id="ARBA00022989"/>
    </source>
</evidence>
<feature type="transmembrane region" description="Helical" evidence="11">
    <location>
        <begin position="257"/>
        <end position="278"/>
    </location>
</feature>
<dbReference type="Proteomes" id="UP001165341">
    <property type="component" value="Unassembled WGS sequence"/>
</dbReference>
<dbReference type="Pfam" id="PF00664">
    <property type="entry name" value="ABC_membrane"/>
    <property type="match status" value="1"/>
</dbReference>
<dbReference type="GO" id="GO:0015421">
    <property type="term" value="F:ABC-type oligopeptide transporter activity"/>
    <property type="evidence" value="ECO:0007669"/>
    <property type="project" value="TreeGrafter"/>
</dbReference>
<feature type="region of interest" description="Disordered" evidence="10">
    <location>
        <begin position="568"/>
        <end position="616"/>
    </location>
</feature>
<evidence type="ECO:0000256" key="3">
    <source>
        <dbReference type="ARBA" id="ARBA00022475"/>
    </source>
</evidence>
<dbReference type="PROSITE" id="PS50893">
    <property type="entry name" value="ABC_TRANSPORTER_2"/>
    <property type="match status" value="1"/>
</dbReference>
<keyword evidence="15" id="KW-1185">Reference proteome</keyword>
<dbReference type="InterPro" id="IPR003593">
    <property type="entry name" value="AAA+_ATPase"/>
</dbReference>
<feature type="transmembrane region" description="Helical" evidence="11">
    <location>
        <begin position="45"/>
        <end position="63"/>
    </location>
</feature>
<evidence type="ECO:0000256" key="11">
    <source>
        <dbReference type="SAM" id="Phobius"/>
    </source>
</evidence>
<dbReference type="PANTHER" id="PTHR43394:SF1">
    <property type="entry name" value="ATP-BINDING CASSETTE SUB-FAMILY B MEMBER 10, MITOCHONDRIAL"/>
    <property type="match status" value="1"/>
</dbReference>
<dbReference type="Gene3D" id="3.40.50.300">
    <property type="entry name" value="P-loop containing nucleotide triphosphate hydrolases"/>
    <property type="match status" value="1"/>
</dbReference>
<dbReference type="EMBL" id="JALGAR010000002">
    <property type="protein sequence ID" value="MCI4658338.1"/>
    <property type="molecule type" value="Genomic_DNA"/>
</dbReference>
<dbReference type="SUPFAM" id="SSF90123">
    <property type="entry name" value="ABC transporter transmembrane region"/>
    <property type="match status" value="1"/>
</dbReference>
<dbReference type="InterPro" id="IPR039421">
    <property type="entry name" value="Type_1_exporter"/>
</dbReference>
<dbReference type="InterPro" id="IPR027417">
    <property type="entry name" value="P-loop_NTPase"/>
</dbReference>
<reference evidence="14" key="1">
    <citation type="submission" date="2022-03" db="EMBL/GenBank/DDBJ databases">
        <title>Cryobacterium sp. nov. strain ZS14-85, isolated from Antarctic soil.</title>
        <authorList>
            <person name="Li J."/>
            <person name="Niu G."/>
        </authorList>
    </citation>
    <scope>NUCLEOTIDE SEQUENCE</scope>
    <source>
        <strain evidence="14">ZS14-85</strain>
    </source>
</reference>
<feature type="domain" description="ABC transporter" evidence="12">
    <location>
        <begin position="681"/>
        <end position="915"/>
    </location>
</feature>
<keyword evidence="3" id="KW-1003">Cell membrane</keyword>
<dbReference type="RefSeq" id="WP_243012172.1">
    <property type="nucleotide sequence ID" value="NZ_JALGAR010000002.1"/>
</dbReference>
<feature type="transmembrane region" description="Helical" evidence="11">
    <location>
        <begin position="125"/>
        <end position="143"/>
    </location>
</feature>
<dbReference type="InterPro" id="IPR011527">
    <property type="entry name" value="ABC1_TM_dom"/>
</dbReference>
<accession>A0AA41QWD1</accession>
<dbReference type="PANTHER" id="PTHR43394">
    <property type="entry name" value="ATP-DEPENDENT PERMEASE MDL1, MITOCHONDRIAL"/>
    <property type="match status" value="1"/>
</dbReference>
<dbReference type="FunFam" id="3.40.50.300:FF:000299">
    <property type="entry name" value="ABC transporter ATP-binding protein/permease"/>
    <property type="match status" value="1"/>
</dbReference>
<evidence type="ECO:0000313" key="15">
    <source>
        <dbReference type="Proteomes" id="UP001165341"/>
    </source>
</evidence>
<dbReference type="Pfam" id="PF00005">
    <property type="entry name" value="ABC_tran"/>
    <property type="match status" value="1"/>
</dbReference>
<feature type="domain" description="ABC transmembrane type-1" evidence="13">
    <location>
        <begin position="14"/>
        <end position="292"/>
    </location>
</feature>
<keyword evidence="6" id="KW-0067">ATP-binding</keyword>
<dbReference type="GO" id="GO:0005524">
    <property type="term" value="F:ATP binding"/>
    <property type="evidence" value="ECO:0007669"/>
    <property type="project" value="UniProtKB-KW"/>
</dbReference>
<feature type="transmembrane region" description="Helical" evidence="11">
    <location>
        <begin position="229"/>
        <end position="251"/>
    </location>
</feature>
<protein>
    <submittedName>
        <fullName evidence="14">ABC transporter transmembrane domain-containing protein</fullName>
    </submittedName>
</protein>
<dbReference type="SMART" id="SM00382">
    <property type="entry name" value="AAA"/>
    <property type="match status" value="1"/>
</dbReference>
<dbReference type="GO" id="GO:0016887">
    <property type="term" value="F:ATP hydrolysis activity"/>
    <property type="evidence" value="ECO:0007669"/>
    <property type="project" value="InterPro"/>
</dbReference>
<name>A0AA41QWD1_9MICO</name>
<dbReference type="InterPro" id="IPR017871">
    <property type="entry name" value="ABC_transporter-like_CS"/>
</dbReference>
<feature type="region of interest" description="Disordered" evidence="10">
    <location>
        <begin position="536"/>
        <end position="556"/>
    </location>
</feature>
<evidence type="ECO:0000256" key="8">
    <source>
        <dbReference type="ARBA" id="ARBA00023136"/>
    </source>
</evidence>
<feature type="compositionally biased region" description="Low complexity" evidence="10">
    <location>
        <begin position="569"/>
        <end position="612"/>
    </location>
</feature>
<comment type="subcellular location">
    <subcellularLocation>
        <location evidence="1">Cell membrane</location>
        <topology evidence="1">Multi-pass membrane protein</topology>
    </subcellularLocation>
</comment>
<keyword evidence="5" id="KW-0547">Nucleotide-binding</keyword>
<feature type="transmembrane region" description="Helical" evidence="11">
    <location>
        <begin position="12"/>
        <end position="33"/>
    </location>
</feature>
<feature type="compositionally biased region" description="Low complexity" evidence="10">
    <location>
        <begin position="676"/>
        <end position="695"/>
    </location>
</feature>